<dbReference type="PANTHER" id="PTHR32322:SF18">
    <property type="entry name" value="S-ADENOSYLMETHIONINE_S-ADENOSYLHOMOCYSTEINE TRANSPORTER"/>
    <property type="match status" value="1"/>
</dbReference>
<evidence type="ECO:0000256" key="1">
    <source>
        <dbReference type="ARBA" id="ARBA00004651"/>
    </source>
</evidence>
<dbReference type="InterPro" id="IPR000620">
    <property type="entry name" value="EamA_dom"/>
</dbReference>
<keyword evidence="3 6" id="KW-0812">Transmembrane</keyword>
<reference evidence="8 9" key="1">
    <citation type="submission" date="2017-09" db="EMBL/GenBank/DDBJ databases">
        <title>Depth-based differentiation of microbial function through sediment-hosted aquifers and enrichment of novel symbionts in the deep terrestrial subsurface.</title>
        <authorList>
            <person name="Probst A.J."/>
            <person name="Ladd B."/>
            <person name="Jarett J.K."/>
            <person name="Geller-Mcgrath D.E."/>
            <person name="Sieber C.M."/>
            <person name="Emerson J.B."/>
            <person name="Anantharaman K."/>
            <person name="Thomas B.C."/>
            <person name="Malmstrom R."/>
            <person name="Stieglmeier M."/>
            <person name="Klingl A."/>
            <person name="Woyke T."/>
            <person name="Ryan C.M."/>
            <person name="Banfield J.F."/>
        </authorList>
    </citation>
    <scope>NUCLEOTIDE SEQUENCE [LARGE SCALE GENOMIC DNA]</scope>
    <source>
        <strain evidence="8">CG11_big_fil_rev_8_21_14_0_20_35_14</strain>
    </source>
</reference>
<feature type="transmembrane region" description="Helical" evidence="6">
    <location>
        <begin position="269"/>
        <end position="288"/>
    </location>
</feature>
<feature type="domain" description="EamA" evidence="7">
    <location>
        <begin position="6"/>
        <end position="135"/>
    </location>
</feature>
<dbReference type="SUPFAM" id="SSF103481">
    <property type="entry name" value="Multidrug resistance efflux transporter EmrE"/>
    <property type="match status" value="2"/>
</dbReference>
<feature type="transmembrane region" description="Helical" evidence="6">
    <location>
        <begin position="179"/>
        <end position="198"/>
    </location>
</feature>
<evidence type="ECO:0000256" key="3">
    <source>
        <dbReference type="ARBA" id="ARBA00022692"/>
    </source>
</evidence>
<feature type="transmembrane region" description="Helical" evidence="6">
    <location>
        <begin position="67"/>
        <end position="85"/>
    </location>
</feature>
<dbReference type="Pfam" id="PF00892">
    <property type="entry name" value="EamA"/>
    <property type="match status" value="2"/>
</dbReference>
<dbReference type="EMBL" id="PCVL01000005">
    <property type="protein sequence ID" value="PIQ72901.1"/>
    <property type="molecule type" value="Genomic_DNA"/>
</dbReference>
<keyword evidence="2" id="KW-1003">Cell membrane</keyword>
<dbReference type="GO" id="GO:0005886">
    <property type="term" value="C:plasma membrane"/>
    <property type="evidence" value="ECO:0007669"/>
    <property type="project" value="UniProtKB-SubCell"/>
</dbReference>
<evidence type="ECO:0000256" key="6">
    <source>
        <dbReference type="SAM" id="Phobius"/>
    </source>
</evidence>
<evidence type="ECO:0000256" key="5">
    <source>
        <dbReference type="ARBA" id="ARBA00023136"/>
    </source>
</evidence>
<dbReference type="InterPro" id="IPR037185">
    <property type="entry name" value="EmrE-like"/>
</dbReference>
<evidence type="ECO:0000313" key="8">
    <source>
        <dbReference type="EMBL" id="PIQ72901.1"/>
    </source>
</evidence>
<name>A0A2H0KNS0_9BACT</name>
<sequence length="291" mass="32403">MSDKAKALIAVLIVAVLGGANSPYVKLAVSSIPPFSYTFIRFFFSFLIILPIFLSTKPKLEKDNLRLIWFSLFSTFNIILFAFGIKMTTAATGQVIQSFSPVVVVIISFYLLKEKLTFKKVLGIIIGFIGANLVISLPLFNHGLTKQAVIGNLLIFVGVISFSYYNVLSKNFLKKYSPLWLTVAFIFTTMLVSLLFSFREVSLIKYWGSNLSLTLVWALFYVVLIGTVTVYFLQQYAILYGSPLIASLILYLAPGTTMIWSNIILGEGFSLILIVGTIITLFGAWLVTKES</sequence>
<keyword evidence="5 6" id="KW-0472">Membrane</keyword>
<feature type="transmembrane region" description="Helical" evidence="6">
    <location>
        <begin position="37"/>
        <end position="55"/>
    </location>
</feature>
<comment type="caution">
    <text evidence="8">The sequence shown here is derived from an EMBL/GenBank/DDBJ whole genome shotgun (WGS) entry which is preliminary data.</text>
</comment>
<feature type="transmembrane region" description="Helical" evidence="6">
    <location>
        <begin position="210"/>
        <end position="232"/>
    </location>
</feature>
<comment type="subcellular location">
    <subcellularLocation>
        <location evidence="1">Cell membrane</location>
        <topology evidence="1">Multi-pass membrane protein</topology>
    </subcellularLocation>
</comment>
<proteinExistence type="predicted"/>
<feature type="transmembrane region" description="Helical" evidence="6">
    <location>
        <begin position="244"/>
        <end position="263"/>
    </location>
</feature>
<protein>
    <recommendedName>
        <fullName evidence="7">EamA domain-containing protein</fullName>
    </recommendedName>
</protein>
<dbReference type="PANTHER" id="PTHR32322">
    <property type="entry name" value="INNER MEMBRANE TRANSPORTER"/>
    <property type="match status" value="1"/>
</dbReference>
<dbReference type="AlphaFoldDB" id="A0A2H0KNS0"/>
<feature type="transmembrane region" description="Helical" evidence="6">
    <location>
        <begin position="147"/>
        <end position="167"/>
    </location>
</feature>
<evidence type="ECO:0000256" key="4">
    <source>
        <dbReference type="ARBA" id="ARBA00022989"/>
    </source>
</evidence>
<feature type="domain" description="EamA" evidence="7">
    <location>
        <begin position="150"/>
        <end position="288"/>
    </location>
</feature>
<evidence type="ECO:0000256" key="2">
    <source>
        <dbReference type="ARBA" id="ARBA00022475"/>
    </source>
</evidence>
<feature type="transmembrane region" description="Helical" evidence="6">
    <location>
        <begin position="121"/>
        <end position="141"/>
    </location>
</feature>
<evidence type="ECO:0000259" key="7">
    <source>
        <dbReference type="Pfam" id="PF00892"/>
    </source>
</evidence>
<keyword evidence="4 6" id="KW-1133">Transmembrane helix</keyword>
<feature type="transmembrane region" description="Helical" evidence="6">
    <location>
        <begin position="91"/>
        <end position="112"/>
    </location>
</feature>
<evidence type="ECO:0000313" key="9">
    <source>
        <dbReference type="Proteomes" id="UP000229570"/>
    </source>
</evidence>
<gene>
    <name evidence="8" type="ORF">COV86_00530</name>
</gene>
<dbReference type="Proteomes" id="UP000229570">
    <property type="component" value="Unassembled WGS sequence"/>
</dbReference>
<accession>A0A2H0KNS0</accession>
<organism evidence="8 9">
    <name type="scientific">Candidatus Roizmanbacteria bacterium CG11_big_fil_rev_8_21_14_0_20_35_14</name>
    <dbReference type="NCBI Taxonomy" id="1974855"/>
    <lineage>
        <taxon>Bacteria</taxon>
        <taxon>Candidatus Roizmaniibacteriota</taxon>
    </lineage>
</organism>
<dbReference type="InterPro" id="IPR050638">
    <property type="entry name" value="AA-Vitamin_Transporters"/>
</dbReference>